<reference evidence="10" key="1">
    <citation type="journal article" date="2020" name="Stud. Mycol.">
        <title>101 Dothideomycetes genomes: a test case for predicting lifestyles and emergence of pathogens.</title>
        <authorList>
            <person name="Haridas S."/>
            <person name="Albert R."/>
            <person name="Binder M."/>
            <person name="Bloem J."/>
            <person name="Labutti K."/>
            <person name="Salamov A."/>
            <person name="Andreopoulos B."/>
            <person name="Baker S."/>
            <person name="Barry K."/>
            <person name="Bills G."/>
            <person name="Bluhm B."/>
            <person name="Cannon C."/>
            <person name="Castanera R."/>
            <person name="Culley D."/>
            <person name="Daum C."/>
            <person name="Ezra D."/>
            <person name="Gonzalez J."/>
            <person name="Henrissat B."/>
            <person name="Kuo A."/>
            <person name="Liang C."/>
            <person name="Lipzen A."/>
            <person name="Lutzoni F."/>
            <person name="Magnuson J."/>
            <person name="Mondo S."/>
            <person name="Nolan M."/>
            <person name="Ohm R."/>
            <person name="Pangilinan J."/>
            <person name="Park H.-J."/>
            <person name="Ramirez L."/>
            <person name="Alfaro M."/>
            <person name="Sun H."/>
            <person name="Tritt A."/>
            <person name="Yoshinaga Y."/>
            <person name="Zwiers L.-H."/>
            <person name="Turgeon B."/>
            <person name="Goodwin S."/>
            <person name="Spatafora J."/>
            <person name="Crous P."/>
            <person name="Grigoriev I."/>
        </authorList>
    </citation>
    <scope>NUCLEOTIDE SEQUENCE</scope>
    <source>
        <strain evidence="10">CBS 119925</strain>
    </source>
</reference>
<feature type="compositionally biased region" description="Basic and acidic residues" evidence="9">
    <location>
        <begin position="8"/>
        <end position="17"/>
    </location>
</feature>
<dbReference type="OrthoDB" id="47732at2759"/>
<accession>A0A6A6V554</accession>
<evidence type="ECO:0000313" key="11">
    <source>
        <dbReference type="Proteomes" id="UP000799440"/>
    </source>
</evidence>
<evidence type="ECO:0000256" key="7">
    <source>
        <dbReference type="ARBA" id="ARBA00023054"/>
    </source>
</evidence>
<evidence type="ECO:0000256" key="5">
    <source>
        <dbReference type="ARBA" id="ARBA00019827"/>
    </source>
</evidence>
<proteinExistence type="inferred from homology"/>
<evidence type="ECO:0000313" key="10">
    <source>
        <dbReference type="EMBL" id="KAF2744869.1"/>
    </source>
</evidence>
<dbReference type="EMBL" id="MU006586">
    <property type="protein sequence ID" value="KAF2744869.1"/>
    <property type="molecule type" value="Genomic_DNA"/>
</dbReference>
<comment type="subcellular location">
    <subcellularLocation>
        <location evidence="2">Nucleus</location>
        <location evidence="2">Nucleolus</location>
    </subcellularLocation>
</comment>
<evidence type="ECO:0000256" key="2">
    <source>
        <dbReference type="ARBA" id="ARBA00004604"/>
    </source>
</evidence>
<name>A0A6A6V554_9PLEO</name>
<evidence type="ECO:0000256" key="6">
    <source>
        <dbReference type="ARBA" id="ARBA00022552"/>
    </source>
</evidence>
<keyword evidence="8" id="KW-0539">Nucleus</keyword>
<comment type="similarity">
    <text evidence="3">Belongs to the EFG1 family.</text>
</comment>
<evidence type="ECO:0000256" key="8">
    <source>
        <dbReference type="ARBA" id="ARBA00023242"/>
    </source>
</evidence>
<dbReference type="GO" id="GO:0005730">
    <property type="term" value="C:nucleolus"/>
    <property type="evidence" value="ECO:0007669"/>
    <property type="project" value="UniProtKB-SubCell"/>
</dbReference>
<dbReference type="InterPro" id="IPR050786">
    <property type="entry name" value="EFG1_rRNA-proc"/>
</dbReference>
<feature type="region of interest" description="Disordered" evidence="9">
    <location>
        <begin position="1"/>
        <end position="57"/>
    </location>
</feature>
<organism evidence="10 11">
    <name type="scientific">Sporormia fimetaria CBS 119925</name>
    <dbReference type="NCBI Taxonomy" id="1340428"/>
    <lineage>
        <taxon>Eukaryota</taxon>
        <taxon>Fungi</taxon>
        <taxon>Dikarya</taxon>
        <taxon>Ascomycota</taxon>
        <taxon>Pezizomycotina</taxon>
        <taxon>Dothideomycetes</taxon>
        <taxon>Pleosporomycetidae</taxon>
        <taxon>Pleosporales</taxon>
        <taxon>Sporormiaceae</taxon>
        <taxon>Sporormia</taxon>
    </lineage>
</organism>
<dbReference type="Pfam" id="PF10153">
    <property type="entry name" value="Efg1"/>
    <property type="match status" value="1"/>
</dbReference>
<dbReference type="Proteomes" id="UP000799440">
    <property type="component" value="Unassembled WGS sequence"/>
</dbReference>
<gene>
    <name evidence="10" type="ORF">M011DRAFT_528174</name>
</gene>
<keyword evidence="11" id="KW-1185">Reference proteome</keyword>
<evidence type="ECO:0000256" key="1">
    <source>
        <dbReference type="ARBA" id="ARBA00002773"/>
    </source>
</evidence>
<dbReference type="PANTHER" id="PTHR33911:SF1">
    <property type="entry name" value="RRNA-PROCESSING PROTEIN EFG1"/>
    <property type="match status" value="1"/>
</dbReference>
<keyword evidence="6" id="KW-0698">rRNA processing</keyword>
<feature type="compositionally biased region" description="Acidic residues" evidence="9">
    <location>
        <begin position="281"/>
        <end position="293"/>
    </location>
</feature>
<evidence type="ECO:0000256" key="4">
    <source>
        <dbReference type="ARBA" id="ARBA00018689"/>
    </source>
</evidence>
<dbReference type="GO" id="GO:0030688">
    <property type="term" value="C:preribosome, small subunit precursor"/>
    <property type="evidence" value="ECO:0007669"/>
    <property type="project" value="TreeGrafter"/>
</dbReference>
<dbReference type="GO" id="GO:0000462">
    <property type="term" value="P:maturation of SSU-rRNA from tricistronic rRNA transcript (SSU-rRNA, 5.8S rRNA, LSU-rRNA)"/>
    <property type="evidence" value="ECO:0007669"/>
    <property type="project" value="TreeGrafter"/>
</dbReference>
<keyword evidence="7" id="KW-0175">Coiled coil</keyword>
<evidence type="ECO:0000256" key="9">
    <source>
        <dbReference type="SAM" id="MobiDB-lite"/>
    </source>
</evidence>
<dbReference type="AlphaFoldDB" id="A0A6A6V554"/>
<protein>
    <recommendedName>
        <fullName evidence="4">rRNA-processing protein EFG1</fullName>
    </recommendedName>
    <alternativeName>
        <fullName evidence="5">rRNA-processing protein efg1</fullName>
    </alternativeName>
</protein>
<feature type="region of interest" description="Disordered" evidence="9">
    <location>
        <begin position="180"/>
        <end position="293"/>
    </location>
</feature>
<feature type="compositionally biased region" description="Basic and acidic residues" evidence="9">
    <location>
        <begin position="229"/>
        <end position="265"/>
    </location>
</feature>
<evidence type="ECO:0000256" key="3">
    <source>
        <dbReference type="ARBA" id="ARBA00006916"/>
    </source>
</evidence>
<dbReference type="InterPro" id="IPR019310">
    <property type="entry name" value="Efg1"/>
</dbReference>
<dbReference type="PANTHER" id="PTHR33911">
    <property type="entry name" value="RRNA-PROCESSING PROTEIN EFG1"/>
    <property type="match status" value="1"/>
</dbReference>
<comment type="function">
    <text evidence="1">Involved in rRNA processing.</text>
</comment>
<sequence>MSQKRKHGEAMGGDRHSSAPTKKRPFNPRKGAGKENGKFKRRRPEQDGPSVSDLKSRIRNLRRLLDHVESDPKNRMPANVRIERERELEACQHELEEKKVAAQEAERRNHMIGKYHHVRFFDRQKATRILKKARRQLAEAEGDGSGDNEDKITRLRQEIHQAEVAVNYAIYYPLMKPYSSLYPRTKREPNNPEEDTDMQDANNQNSKSSEHKGDPEMWAAVERAMAEGTLDHLRNSDDADRRQKAKGKIQETEQRKAKKTKDSLQKKRVQSQPKPAKSAEEHEEDDSDGGFFE</sequence>